<reference evidence="2 3" key="1">
    <citation type="submission" date="2024-01" db="EMBL/GenBank/DDBJ databases">
        <title>Comparative genomics of Cryptococcus and Kwoniella reveals pathogenesis evolution and contrasting modes of karyotype evolution via chromosome fusion or intercentromeric recombination.</title>
        <authorList>
            <person name="Coelho M.A."/>
            <person name="David-Palma M."/>
            <person name="Shea T."/>
            <person name="Bowers K."/>
            <person name="McGinley-Smith S."/>
            <person name="Mohammad A.W."/>
            <person name="Gnirke A."/>
            <person name="Yurkov A.M."/>
            <person name="Nowrousian M."/>
            <person name="Sun S."/>
            <person name="Cuomo C.A."/>
            <person name="Heitman J."/>
        </authorList>
    </citation>
    <scope>NUCLEOTIDE SEQUENCE [LARGE SCALE GENOMIC DNA]</scope>
    <source>
        <strain evidence="2">CBS 11374</strain>
    </source>
</reference>
<feature type="region of interest" description="Disordered" evidence="1">
    <location>
        <begin position="251"/>
        <end position="272"/>
    </location>
</feature>
<protein>
    <recommendedName>
        <fullName evidence="4">ASX DEUBAD domain-containing protein</fullName>
    </recommendedName>
</protein>
<proteinExistence type="predicted"/>
<name>A0ABZ1CWN9_9TREE</name>
<evidence type="ECO:0000313" key="2">
    <source>
        <dbReference type="EMBL" id="WRT66173.1"/>
    </source>
</evidence>
<dbReference type="RefSeq" id="XP_062790913.1">
    <property type="nucleotide sequence ID" value="XM_062934862.1"/>
</dbReference>
<dbReference type="GeneID" id="87955257"/>
<organism evidence="2 3">
    <name type="scientific">Kwoniella shivajii</name>
    <dbReference type="NCBI Taxonomy" id="564305"/>
    <lineage>
        <taxon>Eukaryota</taxon>
        <taxon>Fungi</taxon>
        <taxon>Dikarya</taxon>
        <taxon>Basidiomycota</taxon>
        <taxon>Agaricomycotina</taxon>
        <taxon>Tremellomycetes</taxon>
        <taxon>Tremellales</taxon>
        <taxon>Cryptococcaceae</taxon>
        <taxon>Kwoniella</taxon>
    </lineage>
</organism>
<evidence type="ECO:0008006" key="4">
    <source>
        <dbReference type="Google" id="ProtNLM"/>
    </source>
</evidence>
<gene>
    <name evidence="2" type="ORF">IL334_003126</name>
</gene>
<feature type="compositionally biased region" description="Polar residues" evidence="1">
    <location>
        <begin position="263"/>
        <end position="272"/>
    </location>
</feature>
<feature type="region of interest" description="Disordered" evidence="1">
    <location>
        <begin position="1"/>
        <end position="29"/>
    </location>
</feature>
<keyword evidence="3" id="KW-1185">Reference proteome</keyword>
<feature type="region of interest" description="Disordered" evidence="1">
    <location>
        <begin position="137"/>
        <end position="156"/>
    </location>
</feature>
<evidence type="ECO:0000313" key="3">
    <source>
        <dbReference type="Proteomes" id="UP001329825"/>
    </source>
</evidence>
<dbReference type="EMBL" id="CP141884">
    <property type="protein sequence ID" value="WRT66173.1"/>
    <property type="molecule type" value="Genomic_DNA"/>
</dbReference>
<accession>A0ABZ1CWN9</accession>
<sequence>MTNPNPNPNPSSGTKSPKHGFSESDLTDTAITTRNLPTLLSAYTHPDTSSSIRDFLYEELSPHSPAISKALLSIKDGDHNISLKLPSDFSTVLTNKDSEMTNLMAQAQAKGPREFELADTMEKFTLKMAEQNWTIAHGRGKGRSGSSINSRPGGSDYSLKFNTSSDTTKLVDGLTNDQLSAIEHETKRTTDFWDHDKYELYSAALRRVYGKQGLPDSMAEALRSHKGWSTCASSTNDSYLNSLAGGYGDFEESSGVGGQGVSTTPAMVSTAA</sequence>
<evidence type="ECO:0000256" key="1">
    <source>
        <dbReference type="SAM" id="MobiDB-lite"/>
    </source>
</evidence>
<dbReference type="Proteomes" id="UP001329825">
    <property type="component" value="Chromosome 4"/>
</dbReference>